<name>A0A4R6C748_9STAP</name>
<gene>
    <name evidence="1" type="ORF">ETI04_01055</name>
</gene>
<accession>A0A4R6C748</accession>
<reference evidence="1 2" key="1">
    <citation type="submission" date="2019-01" db="EMBL/GenBank/DDBJ databases">
        <title>Draft genome sequences of Macrococcus caseolyticus, Macrococcus canis, Macrococcus bohemicus and Macrococcus goetzii.</title>
        <authorList>
            <person name="Mazhar S."/>
            <person name="Altermann E."/>
            <person name="Hill C."/>
            <person name="Mcauliffe O."/>
        </authorList>
    </citation>
    <scope>NUCLEOTIDE SEQUENCE [LARGE SCALE GENOMIC DNA]</scope>
    <source>
        <strain evidence="1 2">DPC7162</strain>
    </source>
</reference>
<evidence type="ECO:0000313" key="1">
    <source>
        <dbReference type="EMBL" id="TDM18107.1"/>
    </source>
</evidence>
<protein>
    <submittedName>
        <fullName evidence="1">Uncharacterized protein</fullName>
    </submittedName>
</protein>
<dbReference type="RefSeq" id="WP_133418737.1">
    <property type="nucleotide sequence ID" value="NZ_SDGR01000001.1"/>
</dbReference>
<proteinExistence type="predicted"/>
<organism evidence="1 2">
    <name type="scientific">Macrococcoides canis</name>
    <dbReference type="NCBI Taxonomy" id="1855823"/>
    <lineage>
        <taxon>Bacteria</taxon>
        <taxon>Bacillati</taxon>
        <taxon>Bacillota</taxon>
        <taxon>Bacilli</taxon>
        <taxon>Bacillales</taxon>
        <taxon>Staphylococcaceae</taxon>
        <taxon>Macrococcoides</taxon>
    </lineage>
</organism>
<evidence type="ECO:0000313" key="2">
    <source>
        <dbReference type="Proteomes" id="UP000294865"/>
    </source>
</evidence>
<dbReference type="EMBL" id="SDQG01000001">
    <property type="protein sequence ID" value="TDM18107.1"/>
    <property type="molecule type" value="Genomic_DNA"/>
</dbReference>
<dbReference type="Proteomes" id="UP000294865">
    <property type="component" value="Unassembled WGS sequence"/>
</dbReference>
<comment type="caution">
    <text evidence="1">The sequence shown here is derived from an EMBL/GenBank/DDBJ whole genome shotgun (WGS) entry which is preliminary data.</text>
</comment>
<dbReference type="AlphaFoldDB" id="A0A4R6C748"/>
<sequence length="100" mass="11610">MEPDLIIQEPPRVLKQYEVMQWDGTRESFKRIKEWAKPHAITIVGFAGGKEYIEFDMCGGRCPTLVGRGEYVFKTIDGYLSSVTLTEFRKKYSDWTVLQV</sequence>